<dbReference type="AlphaFoldDB" id="A0A3E4N341"/>
<keyword evidence="2" id="KW-1185">Reference proteome</keyword>
<proteinExistence type="predicted"/>
<evidence type="ECO:0000313" key="2">
    <source>
        <dbReference type="Proteomes" id="UP000260862"/>
    </source>
</evidence>
<accession>A0A3E4N341</accession>
<protein>
    <submittedName>
        <fullName evidence="1">Uncharacterized protein</fullName>
    </submittedName>
</protein>
<dbReference type="EMBL" id="QSQT01000010">
    <property type="protein sequence ID" value="RGK56461.1"/>
    <property type="molecule type" value="Genomic_DNA"/>
</dbReference>
<sequence length="84" mass="9873">MTMTRHEIEEELDGLYKDLNFAYNADEETLCRAFNADSKQEYIKALTEEVNKYEALLEEYNLPEDDGMDYINLQLSQGMAVTHW</sequence>
<reference evidence="1 2" key="1">
    <citation type="submission" date="2018-08" db="EMBL/GenBank/DDBJ databases">
        <title>A genome reference for cultivated species of the human gut microbiota.</title>
        <authorList>
            <person name="Zou Y."/>
            <person name="Xue W."/>
            <person name="Luo G."/>
        </authorList>
    </citation>
    <scope>NUCLEOTIDE SEQUENCE [LARGE SCALE GENOMIC DNA]</scope>
    <source>
        <strain evidence="1 2">TF10-3AC</strain>
    </source>
</reference>
<name>A0A3E4N341_9BACT</name>
<comment type="caution">
    <text evidence="1">The sequence shown here is derived from an EMBL/GenBank/DDBJ whole genome shotgun (WGS) entry which is preliminary data.</text>
</comment>
<evidence type="ECO:0000313" key="1">
    <source>
        <dbReference type="EMBL" id="RGK56461.1"/>
    </source>
</evidence>
<dbReference type="Proteomes" id="UP000260862">
    <property type="component" value="Unassembled WGS sequence"/>
</dbReference>
<gene>
    <name evidence="1" type="ORF">DXD04_06670</name>
</gene>
<organism evidence="1 2">
    <name type="scientific">Phocaeicola plebeius</name>
    <dbReference type="NCBI Taxonomy" id="310297"/>
    <lineage>
        <taxon>Bacteria</taxon>
        <taxon>Pseudomonadati</taxon>
        <taxon>Bacteroidota</taxon>
        <taxon>Bacteroidia</taxon>
        <taxon>Bacteroidales</taxon>
        <taxon>Bacteroidaceae</taxon>
        <taxon>Phocaeicola</taxon>
    </lineage>
</organism>